<dbReference type="InterPro" id="IPR021638">
    <property type="entry name" value="DUF3244"/>
</dbReference>
<accession>A0A9E2NMQ9</accession>
<gene>
    <name evidence="1" type="ORF">H9791_01615</name>
</gene>
<reference evidence="1" key="2">
    <citation type="submission" date="2021-04" db="EMBL/GenBank/DDBJ databases">
        <authorList>
            <person name="Gilroy R."/>
        </authorList>
    </citation>
    <scope>NUCLEOTIDE SEQUENCE</scope>
    <source>
        <strain evidence="1">B3-3758</strain>
    </source>
</reference>
<evidence type="ECO:0000313" key="2">
    <source>
        <dbReference type="Proteomes" id="UP000824236"/>
    </source>
</evidence>
<comment type="caution">
    <text evidence="1">The sequence shown here is derived from an EMBL/GenBank/DDBJ whole genome shotgun (WGS) entry which is preliminary data.</text>
</comment>
<protein>
    <submittedName>
        <fullName evidence="1">DUF3244 domain-containing protein</fullName>
    </submittedName>
</protein>
<proteinExistence type="predicted"/>
<reference evidence="1" key="1">
    <citation type="journal article" date="2021" name="PeerJ">
        <title>Extensive microbial diversity within the chicken gut microbiome revealed by metagenomics and culture.</title>
        <authorList>
            <person name="Gilroy R."/>
            <person name="Ravi A."/>
            <person name="Getino M."/>
            <person name="Pursley I."/>
            <person name="Horton D.L."/>
            <person name="Alikhan N.F."/>
            <person name="Baker D."/>
            <person name="Gharbi K."/>
            <person name="Hall N."/>
            <person name="Watson M."/>
            <person name="Adriaenssens E.M."/>
            <person name="Foster-Nyarko E."/>
            <person name="Jarju S."/>
            <person name="Secka A."/>
            <person name="Antonio M."/>
            <person name="Oren A."/>
            <person name="Chaudhuri R.R."/>
            <person name="La Ragione R."/>
            <person name="Hildebrand F."/>
            <person name="Pallen M.J."/>
        </authorList>
    </citation>
    <scope>NUCLEOTIDE SEQUENCE</scope>
    <source>
        <strain evidence="1">B3-3758</strain>
    </source>
</reference>
<dbReference type="Proteomes" id="UP000824236">
    <property type="component" value="Unassembled WGS sequence"/>
</dbReference>
<organism evidence="1 2">
    <name type="scientific">Candidatus Bacteroides intestinipullorum</name>
    <dbReference type="NCBI Taxonomy" id="2838471"/>
    <lineage>
        <taxon>Bacteria</taxon>
        <taxon>Pseudomonadati</taxon>
        <taxon>Bacteroidota</taxon>
        <taxon>Bacteroidia</taxon>
        <taxon>Bacteroidales</taxon>
        <taxon>Bacteroidaceae</taxon>
        <taxon>Bacteroides</taxon>
    </lineage>
</organism>
<dbReference type="AlphaFoldDB" id="A0A9E2NMQ9"/>
<dbReference type="Pfam" id="PF11589">
    <property type="entry name" value="DUF3244"/>
    <property type="match status" value="1"/>
</dbReference>
<evidence type="ECO:0000313" key="1">
    <source>
        <dbReference type="EMBL" id="MBU3813194.1"/>
    </source>
</evidence>
<dbReference type="EMBL" id="JAHLFO010000015">
    <property type="protein sequence ID" value="MBU3813194.1"/>
    <property type="molecule type" value="Genomic_DNA"/>
</dbReference>
<name>A0A9E2NMQ9_9BACE</name>
<dbReference type="Gene3D" id="2.60.40.3080">
    <property type="match status" value="1"/>
</dbReference>
<sequence length="140" mass="15621">MRTFVLIGLLIAIPFVNKVYAQHASKASQEIVLSVVADDDDDDDGERDAIGTKGHNVEPAYMSLLPQQPYAYLYINKVVVSFDGICQNVRISVVNNDTDEVVFEEVYAGSPEVSIRLAERGDYTLLVRADGTVWEGWFVY</sequence>